<dbReference type="Gene3D" id="3.30.2310.20">
    <property type="entry name" value="RelE-like"/>
    <property type="match status" value="1"/>
</dbReference>
<dbReference type="InterPro" id="IPR035093">
    <property type="entry name" value="RelE/ParE_toxin_dom_sf"/>
</dbReference>
<evidence type="ECO:0000313" key="2">
    <source>
        <dbReference type="EMBL" id="SIT95717.1"/>
    </source>
</evidence>
<evidence type="ECO:0000256" key="1">
    <source>
        <dbReference type="ARBA" id="ARBA00022649"/>
    </source>
</evidence>
<proteinExistence type="predicted"/>
<dbReference type="Pfam" id="PF05016">
    <property type="entry name" value="ParE_toxin"/>
    <property type="match status" value="1"/>
</dbReference>
<dbReference type="EMBL" id="FTPU01000003">
    <property type="protein sequence ID" value="SIT95717.1"/>
    <property type="molecule type" value="Genomic_DNA"/>
</dbReference>
<dbReference type="STRING" id="1121284.SAMN05660493_00372"/>
<dbReference type="RefSeq" id="WP_245799165.1">
    <property type="nucleotide sequence ID" value="NZ_FTPU01000003.1"/>
</dbReference>
<dbReference type="InterPro" id="IPR007712">
    <property type="entry name" value="RelE/ParE_toxin"/>
</dbReference>
<reference evidence="3" key="1">
    <citation type="submission" date="2016-10" db="EMBL/GenBank/DDBJ databases">
        <authorList>
            <person name="Varghese N."/>
            <person name="Submissions S."/>
        </authorList>
    </citation>
    <scope>NUCLEOTIDE SEQUENCE [LARGE SCALE GENOMIC DNA]</scope>
    <source>
        <strain evidence="3">DSM 19482</strain>
    </source>
</reference>
<organism evidence="2 3">
    <name type="scientific">Epilithonimonas bovis DSM 19482</name>
    <dbReference type="NCBI Taxonomy" id="1121284"/>
    <lineage>
        <taxon>Bacteria</taxon>
        <taxon>Pseudomonadati</taxon>
        <taxon>Bacteroidota</taxon>
        <taxon>Flavobacteriia</taxon>
        <taxon>Flavobacteriales</taxon>
        <taxon>Weeksellaceae</taxon>
        <taxon>Chryseobacterium group</taxon>
        <taxon>Epilithonimonas</taxon>
    </lineage>
</organism>
<dbReference type="Proteomes" id="UP000187261">
    <property type="component" value="Unassembled WGS sequence"/>
</dbReference>
<evidence type="ECO:0000313" key="3">
    <source>
        <dbReference type="Proteomes" id="UP000187261"/>
    </source>
</evidence>
<sequence length="103" mass="12707">MKIFWTAFAKRELRNIYDYYKLKASPKIAQKLITEIIEQTNILDFQIKIGQKEDLLSDRKENFRYLVSKNYKIIYWFNKERNRIEIVDIFDTRQNPIKINREK</sequence>
<dbReference type="SUPFAM" id="SSF143011">
    <property type="entry name" value="RelE-like"/>
    <property type="match status" value="1"/>
</dbReference>
<dbReference type="AlphaFoldDB" id="A0A1U7PSP0"/>
<accession>A0A1U7PSP0</accession>
<keyword evidence="1" id="KW-1277">Toxin-antitoxin system</keyword>
<gene>
    <name evidence="2" type="ORF">SAMN05660493_00372</name>
</gene>
<protein>
    <submittedName>
        <fullName evidence="2">Plasmid stabilization system protein ParE</fullName>
    </submittedName>
</protein>
<keyword evidence="3" id="KW-1185">Reference proteome</keyword>
<name>A0A1U7PSP0_9FLAO</name>